<evidence type="ECO:0000256" key="1">
    <source>
        <dbReference type="SAM" id="Phobius"/>
    </source>
</evidence>
<evidence type="ECO:0000313" key="2">
    <source>
        <dbReference type="EMBL" id="ASU85045.1"/>
    </source>
</evidence>
<dbReference type="Pfam" id="PF05437">
    <property type="entry name" value="AzlD"/>
    <property type="match status" value="1"/>
</dbReference>
<dbReference type="RefSeq" id="WP_094932648.1">
    <property type="nucleotide sequence ID" value="NZ_CP022753.1"/>
</dbReference>
<protein>
    <submittedName>
        <fullName evidence="2">Branched-chain amino acid transporter AzlD</fullName>
    </submittedName>
</protein>
<keyword evidence="3" id="KW-1185">Reference proteome</keyword>
<proteinExistence type="predicted"/>
<sequence>MSWTALLSACAACLALKMAGFFLPQAWMQHARVRWLTEAVPIVLLSALIATQVFATDQRIGVDERVVGLAAAGVALWLRAPFLVVLVTGAAVTALVRAAVG</sequence>
<feature type="transmembrane region" description="Helical" evidence="1">
    <location>
        <begin position="67"/>
        <end position="96"/>
    </location>
</feature>
<evidence type="ECO:0000313" key="3">
    <source>
        <dbReference type="Proteomes" id="UP000215005"/>
    </source>
</evidence>
<accession>A0A223SAA5</accession>
<reference evidence="2 3" key="1">
    <citation type="submission" date="2017-08" db="EMBL/GenBank/DDBJ databases">
        <title>The complete genome sequence of Nocardiopsis gilva YIM 90087.</title>
        <authorList>
            <person name="Yin M."/>
            <person name="Tang S."/>
        </authorList>
    </citation>
    <scope>NUCLEOTIDE SEQUENCE [LARGE SCALE GENOMIC DNA]</scope>
    <source>
        <strain evidence="2 3">YIM 90087</strain>
    </source>
</reference>
<dbReference type="KEGG" id="ngv:CDO52_21610"/>
<keyword evidence="1" id="KW-0472">Membrane</keyword>
<keyword evidence="1" id="KW-0812">Transmembrane</keyword>
<dbReference type="Proteomes" id="UP000215005">
    <property type="component" value="Chromosome"/>
</dbReference>
<dbReference type="EMBL" id="CP022753">
    <property type="protein sequence ID" value="ASU85045.1"/>
    <property type="molecule type" value="Genomic_DNA"/>
</dbReference>
<organism evidence="2 3">
    <name type="scientific">Nocardiopsis gilva YIM 90087</name>
    <dbReference type="NCBI Taxonomy" id="1235441"/>
    <lineage>
        <taxon>Bacteria</taxon>
        <taxon>Bacillati</taxon>
        <taxon>Actinomycetota</taxon>
        <taxon>Actinomycetes</taxon>
        <taxon>Streptosporangiales</taxon>
        <taxon>Nocardiopsidaceae</taxon>
        <taxon>Nocardiopsis</taxon>
    </lineage>
</organism>
<feature type="transmembrane region" description="Helical" evidence="1">
    <location>
        <begin position="35"/>
        <end position="55"/>
    </location>
</feature>
<dbReference type="AlphaFoldDB" id="A0A223SAA5"/>
<gene>
    <name evidence="2" type="ORF">CDO52_21610</name>
</gene>
<name>A0A223SAA5_9ACTN</name>
<keyword evidence="1" id="KW-1133">Transmembrane helix</keyword>
<dbReference type="InterPro" id="IPR008407">
    <property type="entry name" value="Brnchd-chn_aa_trnsp_AzlD"/>
</dbReference>